<protein>
    <recommendedName>
        <fullName evidence="7">Sugar phosphate transporter domain-containing protein</fullName>
    </recommendedName>
</protein>
<feature type="domain" description="Sugar phosphate transporter" evidence="7">
    <location>
        <begin position="168"/>
        <end position="370"/>
    </location>
</feature>
<dbReference type="eggNOG" id="KOG1442">
    <property type="taxonomic scope" value="Eukaryota"/>
</dbReference>
<dbReference type="InterPro" id="IPR004853">
    <property type="entry name" value="Sugar_P_trans_dom"/>
</dbReference>
<comment type="subcellular location">
    <subcellularLocation>
        <location evidence="1">Membrane</location>
        <topology evidence="1">Multi-pass membrane protein</topology>
    </subcellularLocation>
</comment>
<feature type="transmembrane region" description="Helical" evidence="6">
    <location>
        <begin position="183"/>
        <end position="200"/>
    </location>
</feature>
<dbReference type="Gene3D" id="3.40.33.10">
    <property type="entry name" value="CAP"/>
    <property type="match status" value="1"/>
</dbReference>
<dbReference type="Proteomes" id="UP000008281">
    <property type="component" value="Unassembled WGS sequence"/>
</dbReference>
<name>E3M2E8_CAERE</name>
<evidence type="ECO:0000256" key="1">
    <source>
        <dbReference type="ARBA" id="ARBA00004141"/>
    </source>
</evidence>
<feature type="transmembrane region" description="Helical" evidence="6">
    <location>
        <begin position="212"/>
        <end position="233"/>
    </location>
</feature>
<dbReference type="PANTHER" id="PTHR11132">
    <property type="entry name" value="SOLUTE CARRIER FAMILY 35"/>
    <property type="match status" value="1"/>
</dbReference>
<proteinExistence type="predicted"/>
<keyword evidence="9" id="KW-1185">Reference proteome</keyword>
<dbReference type="Pfam" id="PF03151">
    <property type="entry name" value="TPT"/>
    <property type="match status" value="1"/>
</dbReference>
<accession>E3M2E8</accession>
<evidence type="ECO:0000256" key="3">
    <source>
        <dbReference type="ARBA" id="ARBA00022989"/>
    </source>
</evidence>
<feature type="compositionally biased region" description="Basic and acidic residues" evidence="5">
    <location>
        <begin position="129"/>
        <end position="147"/>
    </location>
</feature>
<evidence type="ECO:0000256" key="2">
    <source>
        <dbReference type="ARBA" id="ARBA00022692"/>
    </source>
</evidence>
<feature type="region of interest" description="Disordered" evidence="5">
    <location>
        <begin position="129"/>
        <end position="153"/>
    </location>
</feature>
<reference evidence="8" key="1">
    <citation type="submission" date="2007-07" db="EMBL/GenBank/DDBJ databases">
        <title>PCAP assembly of the Caenorhabditis remanei genome.</title>
        <authorList>
            <consortium name="The Caenorhabditis remanei Sequencing Consortium"/>
            <person name="Wilson R.K."/>
        </authorList>
    </citation>
    <scope>NUCLEOTIDE SEQUENCE [LARGE SCALE GENOMIC DNA]</scope>
    <source>
        <strain evidence="8">PB4641</strain>
    </source>
</reference>
<evidence type="ECO:0000313" key="8">
    <source>
        <dbReference type="EMBL" id="EFO89874.1"/>
    </source>
</evidence>
<evidence type="ECO:0000256" key="4">
    <source>
        <dbReference type="ARBA" id="ARBA00023136"/>
    </source>
</evidence>
<evidence type="ECO:0000256" key="5">
    <source>
        <dbReference type="SAM" id="MobiDB-lite"/>
    </source>
</evidence>
<dbReference type="STRING" id="31234.E3M2E8"/>
<organism evidence="9">
    <name type="scientific">Caenorhabditis remanei</name>
    <name type="common">Caenorhabditis vulgaris</name>
    <dbReference type="NCBI Taxonomy" id="31234"/>
    <lineage>
        <taxon>Eukaryota</taxon>
        <taxon>Metazoa</taxon>
        <taxon>Ecdysozoa</taxon>
        <taxon>Nematoda</taxon>
        <taxon>Chromadorea</taxon>
        <taxon>Rhabditida</taxon>
        <taxon>Rhabditina</taxon>
        <taxon>Rhabditomorpha</taxon>
        <taxon>Rhabditoidea</taxon>
        <taxon>Rhabditidae</taxon>
        <taxon>Peloderinae</taxon>
        <taxon>Caenorhabditis</taxon>
    </lineage>
</organism>
<dbReference type="AlphaFoldDB" id="E3M2E8"/>
<dbReference type="OrthoDB" id="5909474at2759"/>
<keyword evidence="3 6" id="KW-1133">Transmembrane helix</keyword>
<gene>
    <name evidence="8" type="ORF">CRE_07440</name>
</gene>
<feature type="transmembrane region" description="Helical" evidence="6">
    <location>
        <begin position="354"/>
        <end position="373"/>
    </location>
</feature>
<dbReference type="HOGENOM" id="CLU_710258_0_0_1"/>
<dbReference type="GO" id="GO:0016020">
    <property type="term" value="C:membrane"/>
    <property type="evidence" value="ECO:0007669"/>
    <property type="project" value="UniProtKB-SubCell"/>
</dbReference>
<dbReference type="InterPro" id="IPR035940">
    <property type="entry name" value="CAP_sf"/>
</dbReference>
<dbReference type="InParanoid" id="E3M2E8"/>
<evidence type="ECO:0000313" key="9">
    <source>
        <dbReference type="Proteomes" id="UP000008281"/>
    </source>
</evidence>
<feature type="transmembrane region" description="Helical" evidence="6">
    <location>
        <begin position="275"/>
        <end position="294"/>
    </location>
</feature>
<dbReference type="EMBL" id="DS268422">
    <property type="protein sequence ID" value="EFO89874.1"/>
    <property type="molecule type" value="Genomic_DNA"/>
</dbReference>
<dbReference type="InterPro" id="IPR050186">
    <property type="entry name" value="TPT_transporter"/>
</dbReference>
<sequence length="389" mass="43503">MNELNYHMYLEEKAKEMRTCDNLTSGIDYMYTLISIGQGLTIPQIESVKEQLNMTIDTFPALIIPEQSKIGCAEMEFRGTDNTKNQILCLTGPKSEFRYEDLKTGPPGSECPNGKGENGLCFSEEERISNGFGPKEDLENREPKGGEEENSSSYGNSRLVFCFIFMMSGILSQHLLGTNPSKFVFITCLIIVIGFAIGSNNDAGNSMSVDGVIYGILASLAVALNAIFTKTILPKVGNCLWKLTWYNNLVALILFIPLMLFNGDVKRVINDTPGWTFWQMLFISGLFGFTMNYVTGWQIEAISITKSNHTSCICSDNSSSFQATSPLTHNISATAKSAAQTLLAVIIYQELKPFSWWFSNIIILFGSFLYTYARHKEMKFEEARKSKKK</sequence>
<evidence type="ECO:0000259" key="7">
    <source>
        <dbReference type="Pfam" id="PF03151"/>
    </source>
</evidence>
<keyword evidence="4 6" id="KW-0472">Membrane</keyword>
<feature type="transmembrane region" description="Helical" evidence="6">
    <location>
        <begin position="245"/>
        <end position="263"/>
    </location>
</feature>
<keyword evidence="2 6" id="KW-0812">Transmembrane</keyword>
<evidence type="ECO:0000256" key="6">
    <source>
        <dbReference type="SAM" id="Phobius"/>
    </source>
</evidence>